<dbReference type="OrthoDB" id="275876at2759"/>
<comment type="similarity">
    <text evidence="1">Belongs to the universal ribosomal protein uL4 family.</text>
</comment>
<organism evidence="5 6">
    <name type="scientific">Hanseniaspora valbyensis NRRL Y-1626</name>
    <dbReference type="NCBI Taxonomy" id="766949"/>
    <lineage>
        <taxon>Eukaryota</taxon>
        <taxon>Fungi</taxon>
        <taxon>Dikarya</taxon>
        <taxon>Ascomycota</taxon>
        <taxon>Saccharomycotina</taxon>
        <taxon>Saccharomycetes</taxon>
        <taxon>Saccharomycodales</taxon>
        <taxon>Saccharomycodaceae</taxon>
        <taxon>Hanseniaspora</taxon>
    </lineage>
</organism>
<accession>A0A1B7TFP1</accession>
<dbReference type="GO" id="GO:0006412">
    <property type="term" value="P:translation"/>
    <property type="evidence" value="ECO:0007669"/>
    <property type="project" value="InterPro"/>
</dbReference>
<dbReference type="Pfam" id="PF00573">
    <property type="entry name" value="Ribosomal_L4"/>
    <property type="match status" value="1"/>
</dbReference>
<dbReference type="InterPro" id="IPR002136">
    <property type="entry name" value="Ribosomal_uL4"/>
</dbReference>
<dbReference type="InterPro" id="IPR023574">
    <property type="entry name" value="Ribosomal_uL4_dom_sf"/>
</dbReference>
<dbReference type="PANTHER" id="PTHR10746">
    <property type="entry name" value="50S RIBOSOMAL PROTEIN L4"/>
    <property type="match status" value="1"/>
</dbReference>
<evidence type="ECO:0000256" key="4">
    <source>
        <dbReference type="ARBA" id="ARBA00040565"/>
    </source>
</evidence>
<name>A0A1B7TFP1_9ASCO</name>
<keyword evidence="3" id="KW-0687">Ribonucleoprotein</keyword>
<dbReference type="AlphaFoldDB" id="A0A1B7TFP1"/>
<dbReference type="InterPro" id="IPR013005">
    <property type="entry name" value="Ribosomal_uL4-like"/>
</dbReference>
<dbReference type="PANTHER" id="PTHR10746:SF6">
    <property type="entry name" value="LARGE RIBOSOMAL SUBUNIT PROTEIN UL4M"/>
    <property type="match status" value="1"/>
</dbReference>
<dbReference type="Gene3D" id="3.40.1370.10">
    <property type="match status" value="1"/>
</dbReference>
<dbReference type="GO" id="GO:0003735">
    <property type="term" value="F:structural constituent of ribosome"/>
    <property type="evidence" value="ECO:0007669"/>
    <property type="project" value="InterPro"/>
</dbReference>
<evidence type="ECO:0000256" key="2">
    <source>
        <dbReference type="ARBA" id="ARBA00022980"/>
    </source>
</evidence>
<evidence type="ECO:0000256" key="1">
    <source>
        <dbReference type="ARBA" id="ARBA00010528"/>
    </source>
</evidence>
<dbReference type="SUPFAM" id="SSF52166">
    <property type="entry name" value="Ribosomal protein L4"/>
    <property type="match status" value="1"/>
</dbReference>
<protein>
    <recommendedName>
        <fullName evidence="4">Large ribosomal subunit protein uL4m</fullName>
    </recommendedName>
</protein>
<evidence type="ECO:0000313" key="6">
    <source>
        <dbReference type="Proteomes" id="UP000092321"/>
    </source>
</evidence>
<gene>
    <name evidence="5" type="ORF">HANVADRAFT_52278</name>
</gene>
<proteinExistence type="inferred from homology"/>
<dbReference type="GO" id="GO:1990904">
    <property type="term" value="C:ribonucleoprotein complex"/>
    <property type="evidence" value="ECO:0007669"/>
    <property type="project" value="UniProtKB-KW"/>
</dbReference>
<reference evidence="6" key="1">
    <citation type="journal article" date="2016" name="Proc. Natl. Acad. Sci. U.S.A.">
        <title>Comparative genomics of biotechnologically important yeasts.</title>
        <authorList>
            <person name="Riley R."/>
            <person name="Haridas S."/>
            <person name="Wolfe K.H."/>
            <person name="Lopes M.R."/>
            <person name="Hittinger C.T."/>
            <person name="Goeker M."/>
            <person name="Salamov A.A."/>
            <person name="Wisecaver J.H."/>
            <person name="Long T.M."/>
            <person name="Calvey C.H."/>
            <person name="Aerts A.L."/>
            <person name="Barry K.W."/>
            <person name="Choi C."/>
            <person name="Clum A."/>
            <person name="Coughlan A.Y."/>
            <person name="Deshpande S."/>
            <person name="Douglass A.P."/>
            <person name="Hanson S.J."/>
            <person name="Klenk H.-P."/>
            <person name="LaButti K.M."/>
            <person name="Lapidus A."/>
            <person name="Lindquist E.A."/>
            <person name="Lipzen A.M."/>
            <person name="Meier-Kolthoff J.P."/>
            <person name="Ohm R.A."/>
            <person name="Otillar R.P."/>
            <person name="Pangilinan J.L."/>
            <person name="Peng Y."/>
            <person name="Rokas A."/>
            <person name="Rosa C.A."/>
            <person name="Scheuner C."/>
            <person name="Sibirny A.A."/>
            <person name="Slot J.C."/>
            <person name="Stielow J.B."/>
            <person name="Sun H."/>
            <person name="Kurtzman C.P."/>
            <person name="Blackwell M."/>
            <person name="Grigoriev I.V."/>
            <person name="Jeffries T.W."/>
        </authorList>
    </citation>
    <scope>NUCLEOTIDE SEQUENCE [LARGE SCALE GENOMIC DNA]</scope>
    <source>
        <strain evidence="6">NRRL Y-1626</strain>
    </source>
</reference>
<dbReference type="Proteomes" id="UP000092321">
    <property type="component" value="Unassembled WGS sequence"/>
</dbReference>
<keyword evidence="2 5" id="KW-0689">Ribosomal protein</keyword>
<sequence length="303" mass="34035">MLNRVLIQKSVLKTIVGKRFNATLEAASEALNAEQNNAQEMLESLLPNYTTPPVHTLITTKSFPSLEPTSFIPIPTGTLYQPLRKDILYEATYFEENAKKEGTTILGRSEWHYSRKKLLPQKGTGKARVGDGNSPIRYNGASALGRKEPNNPKTEIPLPLYQKAFNIALSYQYKCGKLNIIGENYADKEAQFSPIAENDTINFNTIPESLRIEDVDEVENMELILIKFLETHKLNNLPKILFVSREKDSLVSKAALLPSLKNKVRVVDAESLEVNDILKAHRIYMDLLSLEYVATTNVVGITI</sequence>
<comment type="caution">
    <text evidence="5">The sequence shown here is derived from an EMBL/GenBank/DDBJ whole genome shotgun (WGS) entry which is preliminary data.</text>
</comment>
<evidence type="ECO:0000313" key="5">
    <source>
        <dbReference type="EMBL" id="OBA27540.1"/>
    </source>
</evidence>
<dbReference type="EMBL" id="LXPE01000008">
    <property type="protein sequence ID" value="OBA27540.1"/>
    <property type="molecule type" value="Genomic_DNA"/>
</dbReference>
<keyword evidence="6" id="KW-1185">Reference proteome</keyword>
<dbReference type="GO" id="GO:0005840">
    <property type="term" value="C:ribosome"/>
    <property type="evidence" value="ECO:0007669"/>
    <property type="project" value="UniProtKB-KW"/>
</dbReference>
<evidence type="ECO:0000256" key="3">
    <source>
        <dbReference type="ARBA" id="ARBA00023274"/>
    </source>
</evidence>